<evidence type="ECO:0000313" key="2">
    <source>
        <dbReference type="Proteomes" id="UP000222054"/>
    </source>
</evidence>
<name>A0A2B9DNW9_BACCE</name>
<comment type="caution">
    <text evidence="1">The sequence shown here is derived from an EMBL/GenBank/DDBJ whole genome shotgun (WGS) entry which is preliminary data.</text>
</comment>
<dbReference type="EMBL" id="NUHO01000103">
    <property type="protein sequence ID" value="PGM89702.1"/>
    <property type="molecule type" value="Genomic_DNA"/>
</dbReference>
<reference evidence="1 2" key="1">
    <citation type="submission" date="2017-09" db="EMBL/GenBank/DDBJ databases">
        <title>Large-scale bioinformatics analysis of Bacillus genomes uncovers conserved roles of natural products in bacterial physiology.</title>
        <authorList>
            <consortium name="Agbiome Team Llc"/>
            <person name="Bleich R.M."/>
            <person name="Grubbs K.J."/>
            <person name="Santa Maria K.C."/>
            <person name="Allen S.E."/>
            <person name="Farag S."/>
            <person name="Shank E.A."/>
            <person name="Bowers A."/>
        </authorList>
    </citation>
    <scope>NUCLEOTIDE SEQUENCE [LARGE SCALE GENOMIC DNA]</scope>
    <source>
        <strain evidence="1 2">AFS053130</strain>
    </source>
</reference>
<evidence type="ECO:0000313" key="1">
    <source>
        <dbReference type="EMBL" id="PGM89702.1"/>
    </source>
</evidence>
<dbReference type="RefSeq" id="WP_098778616.1">
    <property type="nucleotide sequence ID" value="NZ_NUHO01000103.1"/>
</dbReference>
<protein>
    <recommendedName>
        <fullName evidence="3">TipAS antibiotic-recognition domain-containing protein</fullName>
    </recommendedName>
</protein>
<dbReference type="AlphaFoldDB" id="A0A2B9DNW9"/>
<gene>
    <name evidence="1" type="ORF">CN958_23480</name>
</gene>
<sequence length="121" mass="14635">MSLNESVLYFDREKVTEDQMISHVRHYVELAQKGLDIIEDDNKEAMSCLKEIRKTMSEEYKHYTKSKVQSIMWDNDLYSTYYHFIQEAFVKQNSPNAYKTLGSNLYDVMDYGRHYYREYLK</sequence>
<evidence type="ECO:0008006" key="3">
    <source>
        <dbReference type="Google" id="ProtNLM"/>
    </source>
</evidence>
<dbReference type="Proteomes" id="UP000222054">
    <property type="component" value="Unassembled WGS sequence"/>
</dbReference>
<accession>A0A2B9DNW9</accession>
<proteinExistence type="predicted"/>
<organism evidence="1 2">
    <name type="scientific">Bacillus cereus</name>
    <dbReference type="NCBI Taxonomy" id="1396"/>
    <lineage>
        <taxon>Bacteria</taxon>
        <taxon>Bacillati</taxon>
        <taxon>Bacillota</taxon>
        <taxon>Bacilli</taxon>
        <taxon>Bacillales</taxon>
        <taxon>Bacillaceae</taxon>
        <taxon>Bacillus</taxon>
        <taxon>Bacillus cereus group</taxon>
    </lineage>
</organism>